<dbReference type="OrthoDB" id="1550976at2"/>
<protein>
    <submittedName>
        <fullName evidence="2">Pantothenate kinase</fullName>
        <ecNumber evidence="2">2.7.1.33</ecNumber>
    </submittedName>
</protein>
<feature type="domain" description="Phosphoribulokinase/uridine kinase" evidence="1">
    <location>
        <begin position="21"/>
        <end position="198"/>
    </location>
</feature>
<name>A0A1L9NT19_9RHOB</name>
<evidence type="ECO:0000313" key="2">
    <source>
        <dbReference type="EMBL" id="OJI92371.1"/>
    </source>
</evidence>
<keyword evidence="2" id="KW-0808">Transferase</keyword>
<dbReference type="Proteomes" id="UP000184514">
    <property type="component" value="Unassembled WGS sequence"/>
</dbReference>
<evidence type="ECO:0000313" key="3">
    <source>
        <dbReference type="Proteomes" id="UP000184514"/>
    </source>
</evidence>
<accession>A0A1L9NT19</accession>
<keyword evidence="3" id="KW-1185">Reference proteome</keyword>
<dbReference type="InterPro" id="IPR027417">
    <property type="entry name" value="P-loop_NTPase"/>
</dbReference>
<organism evidence="2 3">
    <name type="scientific">Planktotalea frisia</name>
    <dbReference type="NCBI Taxonomy" id="696762"/>
    <lineage>
        <taxon>Bacteria</taxon>
        <taxon>Pseudomonadati</taxon>
        <taxon>Pseudomonadota</taxon>
        <taxon>Alphaproteobacteria</taxon>
        <taxon>Rhodobacterales</taxon>
        <taxon>Paracoccaceae</taxon>
        <taxon>Planktotalea</taxon>
    </lineage>
</organism>
<keyword evidence="2" id="KW-0418">Kinase</keyword>
<evidence type="ECO:0000259" key="1">
    <source>
        <dbReference type="Pfam" id="PF00485"/>
    </source>
</evidence>
<dbReference type="PANTHER" id="PTHR10285">
    <property type="entry name" value="URIDINE KINASE"/>
    <property type="match status" value="1"/>
</dbReference>
<dbReference type="EC" id="2.7.1.33" evidence="2"/>
<dbReference type="Pfam" id="PF00485">
    <property type="entry name" value="PRK"/>
    <property type="match status" value="1"/>
</dbReference>
<dbReference type="InterPro" id="IPR006083">
    <property type="entry name" value="PRK/URK"/>
</dbReference>
<reference evidence="2 3" key="1">
    <citation type="submission" date="2016-10" db="EMBL/GenBank/DDBJ databases">
        <title>Genome sequence of Planktotalea frisia SH6-1.</title>
        <authorList>
            <person name="Poehlein A."/>
            <person name="Bakenhus I."/>
            <person name="Voget S."/>
            <person name="Brinkhoff T."/>
            <person name="Simon M."/>
        </authorList>
    </citation>
    <scope>NUCLEOTIDE SEQUENCE [LARGE SCALE GENOMIC DNA]</scope>
    <source>
        <strain evidence="2 3">SH6-1</strain>
    </source>
</reference>
<gene>
    <name evidence="2" type="primary">coaA</name>
    <name evidence="2" type="ORF">PFRI_34750</name>
</gene>
<dbReference type="GO" id="GO:0004594">
    <property type="term" value="F:pantothenate kinase activity"/>
    <property type="evidence" value="ECO:0007669"/>
    <property type="project" value="UniProtKB-EC"/>
</dbReference>
<dbReference type="SUPFAM" id="SSF52540">
    <property type="entry name" value="P-loop containing nucleoside triphosphate hydrolases"/>
    <property type="match status" value="1"/>
</dbReference>
<comment type="caution">
    <text evidence="2">The sequence shown here is derived from an EMBL/GenBank/DDBJ whole genome shotgun (WGS) entry which is preliminary data.</text>
</comment>
<dbReference type="GO" id="GO:0005524">
    <property type="term" value="F:ATP binding"/>
    <property type="evidence" value="ECO:0007669"/>
    <property type="project" value="InterPro"/>
</dbReference>
<sequence length="201" mass="22581">MELESIANKIKQVPLIASRRIIAIVGPPASGKSTLAESLEQQIAQARVLPMDGFHRDNADLEAHGLLARKGAPETFEVAGFERIVRAIRDETTISFPTFDRRLDRAVPNGGHIRASDETIIIEGNYLLLDVLPWARMRGLWDFSIMLDVTPQELERRLVERWLTHGHSQKEAIARVQGNDLPNALYMREHSTQADLVLSQS</sequence>
<dbReference type="EMBL" id="MLCB01000186">
    <property type="protein sequence ID" value="OJI92371.1"/>
    <property type="molecule type" value="Genomic_DNA"/>
</dbReference>
<dbReference type="STRING" id="696762.PFRI_34750"/>
<proteinExistence type="predicted"/>
<dbReference type="RefSeq" id="WP_072631977.1">
    <property type="nucleotide sequence ID" value="NZ_MLCB01000186.1"/>
</dbReference>
<dbReference type="AlphaFoldDB" id="A0A1L9NT19"/>
<dbReference type="Gene3D" id="3.40.50.300">
    <property type="entry name" value="P-loop containing nucleotide triphosphate hydrolases"/>
    <property type="match status" value="1"/>
</dbReference>